<evidence type="ECO:0000256" key="1">
    <source>
        <dbReference type="ARBA" id="ARBA00023015"/>
    </source>
</evidence>
<evidence type="ECO:0000256" key="2">
    <source>
        <dbReference type="ARBA" id="ARBA00023125"/>
    </source>
</evidence>
<dbReference type="SUPFAM" id="SSF51215">
    <property type="entry name" value="Regulatory protein AraC"/>
    <property type="match status" value="1"/>
</dbReference>
<dbReference type="InterPro" id="IPR037923">
    <property type="entry name" value="HTH-like"/>
</dbReference>
<dbReference type="GO" id="GO:0003700">
    <property type="term" value="F:DNA-binding transcription factor activity"/>
    <property type="evidence" value="ECO:0007669"/>
    <property type="project" value="InterPro"/>
</dbReference>
<protein>
    <submittedName>
        <fullName evidence="5">Transcriptional regulator, AraC family</fullName>
    </submittedName>
</protein>
<dbReference type="SMART" id="SM00342">
    <property type="entry name" value="HTH_ARAC"/>
    <property type="match status" value="1"/>
</dbReference>
<reference evidence="5 6" key="2">
    <citation type="journal article" date="2013" name="Genome Announc.">
        <title>Genome Sequence of Growth-Improving Paenibacillus mucilaginosus Strain KNP414.</title>
        <authorList>
            <person name="Lu J.J."/>
            <person name="Wang J.F."/>
            <person name="Hu X.F."/>
        </authorList>
    </citation>
    <scope>NUCLEOTIDE SEQUENCE [LARGE SCALE GENOMIC DNA]</scope>
    <source>
        <strain evidence="5 6">KNP414</strain>
    </source>
</reference>
<dbReference type="PANTHER" id="PTHR43280">
    <property type="entry name" value="ARAC-FAMILY TRANSCRIPTIONAL REGULATOR"/>
    <property type="match status" value="1"/>
</dbReference>
<accession>F8FIC3</accession>
<sequence length="279" mass="32320">MTERTGFKYTIGDTAFAIQQLQQTGVTSMPRPHSHEFYELYYLFHGERVYFIGGKVYTARKGDLMVVVPNDLHSTASSAVAEFERMLVHFSPSFLGEEGPGLMELPPFRESTLLSIPMKEQPELEHLLLQLHTECREQQPLYEACVRHLLGELLVRIHRRGLIEQEPPESVHPMHQKVTEIASYIHGHYQEDLTLGGVAKQFFISPAYLSRVFLKLTGFHFSEYIRVVRVREAQKLLRTTREKVQSISEQVGFEHISHFNKTFKRIAGLSPLQYRDQHR</sequence>
<dbReference type="InterPro" id="IPR014710">
    <property type="entry name" value="RmlC-like_jellyroll"/>
</dbReference>
<keyword evidence="2" id="KW-0238">DNA-binding</keyword>
<evidence type="ECO:0000313" key="6">
    <source>
        <dbReference type="Proteomes" id="UP000006620"/>
    </source>
</evidence>
<dbReference type="GO" id="GO:0043565">
    <property type="term" value="F:sequence-specific DNA binding"/>
    <property type="evidence" value="ECO:0007669"/>
    <property type="project" value="InterPro"/>
</dbReference>
<feature type="domain" description="HTH araC/xylS-type" evidence="4">
    <location>
        <begin position="179"/>
        <end position="277"/>
    </location>
</feature>
<reference evidence="6" key="1">
    <citation type="submission" date="2011-06" db="EMBL/GenBank/DDBJ databases">
        <title>Complete genome sequence of Paenibacillus mucilaginosus KNP414.</title>
        <authorList>
            <person name="Wang J."/>
            <person name="Hu S."/>
            <person name="Hu X."/>
            <person name="Zhang B."/>
            <person name="Dong D."/>
            <person name="Zhang S."/>
            <person name="Zhao K."/>
            <person name="Wu D."/>
        </authorList>
    </citation>
    <scope>NUCLEOTIDE SEQUENCE [LARGE SCALE GENOMIC DNA]</scope>
    <source>
        <strain evidence="6">KNP414</strain>
    </source>
</reference>
<dbReference type="SUPFAM" id="SSF46689">
    <property type="entry name" value="Homeodomain-like"/>
    <property type="match status" value="2"/>
</dbReference>
<dbReference type="AlphaFoldDB" id="F8FIC3"/>
<dbReference type="Pfam" id="PF12833">
    <property type="entry name" value="HTH_18"/>
    <property type="match status" value="1"/>
</dbReference>
<dbReference type="HOGENOM" id="CLU_000445_88_3_9"/>
<dbReference type="KEGG" id="pms:KNP414_06142"/>
<dbReference type="RefSeq" id="WP_013919810.1">
    <property type="nucleotide sequence ID" value="NC_015690.1"/>
</dbReference>
<organism evidence="5 6">
    <name type="scientific">Paenibacillus mucilaginosus (strain KNP414)</name>
    <dbReference type="NCBI Taxonomy" id="1036673"/>
    <lineage>
        <taxon>Bacteria</taxon>
        <taxon>Bacillati</taxon>
        <taxon>Bacillota</taxon>
        <taxon>Bacilli</taxon>
        <taxon>Bacillales</taxon>
        <taxon>Paenibacillaceae</taxon>
        <taxon>Paenibacillus</taxon>
    </lineage>
</organism>
<keyword evidence="3" id="KW-0804">Transcription</keyword>
<dbReference type="PRINTS" id="PR00032">
    <property type="entry name" value="HTHARAC"/>
</dbReference>
<dbReference type="PANTHER" id="PTHR43280:SF28">
    <property type="entry name" value="HTH-TYPE TRANSCRIPTIONAL ACTIVATOR RHAS"/>
    <property type="match status" value="1"/>
</dbReference>
<dbReference type="InterPro" id="IPR009057">
    <property type="entry name" value="Homeodomain-like_sf"/>
</dbReference>
<dbReference type="PROSITE" id="PS00041">
    <property type="entry name" value="HTH_ARAC_FAMILY_1"/>
    <property type="match status" value="1"/>
</dbReference>
<dbReference type="InterPro" id="IPR020449">
    <property type="entry name" value="Tscrpt_reg_AraC-type_HTH"/>
</dbReference>
<dbReference type="InterPro" id="IPR018060">
    <property type="entry name" value="HTH_AraC"/>
</dbReference>
<evidence type="ECO:0000313" key="5">
    <source>
        <dbReference type="EMBL" id="AEI44666.1"/>
    </source>
</evidence>
<dbReference type="EMBL" id="CP002869">
    <property type="protein sequence ID" value="AEI44666.1"/>
    <property type="molecule type" value="Genomic_DNA"/>
</dbReference>
<dbReference type="Gene3D" id="2.60.120.10">
    <property type="entry name" value="Jelly Rolls"/>
    <property type="match status" value="1"/>
</dbReference>
<dbReference type="Proteomes" id="UP000006620">
    <property type="component" value="Chromosome"/>
</dbReference>
<dbReference type="Pfam" id="PF02311">
    <property type="entry name" value="AraC_binding"/>
    <property type="match status" value="1"/>
</dbReference>
<gene>
    <name evidence="5" type="ordered locus">KNP414_06142</name>
</gene>
<keyword evidence="1" id="KW-0805">Transcription regulation</keyword>
<dbReference type="Gene3D" id="1.10.10.60">
    <property type="entry name" value="Homeodomain-like"/>
    <property type="match status" value="2"/>
</dbReference>
<dbReference type="InterPro" id="IPR018062">
    <property type="entry name" value="HTH_AraC-typ_CS"/>
</dbReference>
<dbReference type="PROSITE" id="PS01124">
    <property type="entry name" value="HTH_ARAC_FAMILY_2"/>
    <property type="match status" value="1"/>
</dbReference>
<name>F8FIC3_PAEMK</name>
<evidence type="ECO:0000259" key="4">
    <source>
        <dbReference type="PROSITE" id="PS01124"/>
    </source>
</evidence>
<proteinExistence type="predicted"/>
<dbReference type="InterPro" id="IPR003313">
    <property type="entry name" value="AraC-bd"/>
</dbReference>
<dbReference type="PATRIC" id="fig|1036673.3.peg.5707"/>
<evidence type="ECO:0000256" key="3">
    <source>
        <dbReference type="ARBA" id="ARBA00023163"/>
    </source>
</evidence>